<evidence type="ECO:0000259" key="2">
    <source>
        <dbReference type="PROSITE" id="PS51462"/>
    </source>
</evidence>
<dbReference type="AlphaFoldDB" id="A0A160MI16"/>
<dbReference type="InterPro" id="IPR000086">
    <property type="entry name" value="NUDIX_hydrolase_dom"/>
</dbReference>
<dbReference type="KEGG" id="bon:A361_17125"/>
<accession>A0A160MI16</accession>
<reference evidence="3 4" key="1">
    <citation type="submission" date="2016-04" db="EMBL/GenBank/DDBJ databases">
        <title>Complete genome sequence of Bacillus oceanisediminis strain 2691.</title>
        <authorList>
            <person name="Jeong H."/>
            <person name="Kim H.J."/>
            <person name="Lee D.-W."/>
        </authorList>
    </citation>
    <scope>NUCLEOTIDE SEQUENCE [LARGE SCALE GENOMIC DNA]</scope>
    <source>
        <strain evidence="3 4">2691</strain>
    </source>
</reference>
<dbReference type="EMBL" id="CP015506">
    <property type="protein sequence ID" value="AND42783.1"/>
    <property type="molecule type" value="Genomic_DNA"/>
</dbReference>
<dbReference type="RefSeq" id="WP_026041779.1">
    <property type="nucleotide sequence ID" value="NZ_CP015506.1"/>
</dbReference>
<dbReference type="GO" id="GO:0006754">
    <property type="term" value="P:ATP biosynthetic process"/>
    <property type="evidence" value="ECO:0007669"/>
    <property type="project" value="TreeGrafter"/>
</dbReference>
<keyword evidence="1 3" id="KW-0378">Hydrolase</keyword>
<dbReference type="Proteomes" id="UP000077856">
    <property type="component" value="Chromosome"/>
</dbReference>
<evidence type="ECO:0000313" key="3">
    <source>
        <dbReference type="EMBL" id="AND42783.1"/>
    </source>
</evidence>
<dbReference type="Gene3D" id="3.90.79.10">
    <property type="entry name" value="Nucleoside Triphosphate Pyrophosphohydrolase"/>
    <property type="match status" value="1"/>
</dbReference>
<gene>
    <name evidence="3" type="ORF">A361_17125</name>
</gene>
<dbReference type="GO" id="GO:0006167">
    <property type="term" value="P:AMP biosynthetic process"/>
    <property type="evidence" value="ECO:0007669"/>
    <property type="project" value="TreeGrafter"/>
</dbReference>
<name>A0A160MI16_9BACI</name>
<dbReference type="CDD" id="cd04684">
    <property type="entry name" value="NUDIX_Hydrolase"/>
    <property type="match status" value="1"/>
</dbReference>
<dbReference type="Pfam" id="PF00293">
    <property type="entry name" value="NUDIX"/>
    <property type="match status" value="1"/>
</dbReference>
<organism evidence="3 4">
    <name type="scientific">Cytobacillus oceanisediminis 2691</name>
    <dbReference type="NCBI Taxonomy" id="1196031"/>
    <lineage>
        <taxon>Bacteria</taxon>
        <taxon>Bacillati</taxon>
        <taxon>Bacillota</taxon>
        <taxon>Bacilli</taxon>
        <taxon>Bacillales</taxon>
        <taxon>Bacillaceae</taxon>
        <taxon>Cytobacillus</taxon>
    </lineage>
</organism>
<evidence type="ECO:0000313" key="4">
    <source>
        <dbReference type="Proteomes" id="UP000077856"/>
    </source>
</evidence>
<dbReference type="eggNOG" id="COG0494">
    <property type="taxonomic scope" value="Bacteria"/>
</dbReference>
<evidence type="ECO:0000256" key="1">
    <source>
        <dbReference type="ARBA" id="ARBA00022801"/>
    </source>
</evidence>
<feature type="domain" description="Nudix hydrolase" evidence="2">
    <location>
        <begin position="15"/>
        <end position="143"/>
    </location>
</feature>
<dbReference type="InterPro" id="IPR020084">
    <property type="entry name" value="NUDIX_hydrolase_CS"/>
</dbReference>
<dbReference type="InterPro" id="IPR015797">
    <property type="entry name" value="NUDIX_hydrolase-like_dom_sf"/>
</dbReference>
<dbReference type="InterPro" id="IPR051325">
    <property type="entry name" value="Nudix_hydrolase_domain"/>
</dbReference>
<sequence>MSNIFGNQKKGLDYKIRKGAYAVIFNPENEKVLTVQTQSGHYFLPGGGIEKGEGEIECLKREVLEETGYEISNLFFIGNAKSYLPQTKKKPMLSDGYFYLADLADKIQEPTEEDHAIKWIETERIAELLVHSHHIWAVQKGIGYKKQEGEDE</sequence>
<dbReference type="PANTHER" id="PTHR21340">
    <property type="entry name" value="DIADENOSINE 5,5-P1,P4-TETRAPHOSPHATE PYROPHOSPHOHYDROLASE MUTT"/>
    <property type="match status" value="1"/>
</dbReference>
<protein>
    <submittedName>
        <fullName evidence="3">NTP pyrophosphohydrolase</fullName>
    </submittedName>
</protein>
<dbReference type="PANTHER" id="PTHR21340:SF0">
    <property type="entry name" value="BIS(5'-NUCLEOSYL)-TETRAPHOSPHATASE [ASYMMETRICAL]"/>
    <property type="match status" value="1"/>
</dbReference>
<proteinExistence type="predicted"/>
<dbReference type="GO" id="GO:0004081">
    <property type="term" value="F:bis(5'-nucleosyl)-tetraphosphatase (asymmetrical) activity"/>
    <property type="evidence" value="ECO:0007669"/>
    <property type="project" value="TreeGrafter"/>
</dbReference>
<dbReference type="SUPFAM" id="SSF55811">
    <property type="entry name" value="Nudix"/>
    <property type="match status" value="1"/>
</dbReference>
<dbReference type="STRING" id="1196031.A361_17125"/>
<dbReference type="PROSITE" id="PS00893">
    <property type="entry name" value="NUDIX_BOX"/>
    <property type="match status" value="1"/>
</dbReference>
<dbReference type="PROSITE" id="PS51462">
    <property type="entry name" value="NUDIX"/>
    <property type="match status" value="1"/>
</dbReference>